<protein>
    <submittedName>
        <fullName evidence="1">Uncharacterized protein</fullName>
    </submittedName>
</protein>
<gene>
    <name evidence="1" type="ORF">HCN44_007739</name>
</gene>
<organism evidence="1 2">
    <name type="scientific">Aphidius gifuensis</name>
    <name type="common">Parasitoid wasp</name>
    <dbReference type="NCBI Taxonomy" id="684658"/>
    <lineage>
        <taxon>Eukaryota</taxon>
        <taxon>Metazoa</taxon>
        <taxon>Ecdysozoa</taxon>
        <taxon>Arthropoda</taxon>
        <taxon>Hexapoda</taxon>
        <taxon>Insecta</taxon>
        <taxon>Pterygota</taxon>
        <taxon>Neoptera</taxon>
        <taxon>Endopterygota</taxon>
        <taxon>Hymenoptera</taxon>
        <taxon>Apocrita</taxon>
        <taxon>Ichneumonoidea</taxon>
        <taxon>Braconidae</taxon>
        <taxon>Aphidiinae</taxon>
        <taxon>Aphidius</taxon>
    </lineage>
</organism>
<evidence type="ECO:0000313" key="1">
    <source>
        <dbReference type="EMBL" id="KAF7989209.1"/>
    </source>
</evidence>
<accession>A0A835CN72</accession>
<sequence length="88" mass="9972">MALNLNYVNCVAVLKELSYIDVDDRVTLKGRLTLDMGKDEEPDIKFPFLKQQCKLIQQVRATIKKVAIAYGVDPVKPLSFGLVEIVYK</sequence>
<keyword evidence="2" id="KW-1185">Reference proteome</keyword>
<dbReference type="EMBL" id="JACMRX010000005">
    <property type="protein sequence ID" value="KAF7989209.1"/>
    <property type="molecule type" value="Genomic_DNA"/>
</dbReference>
<reference evidence="1 2" key="1">
    <citation type="submission" date="2020-08" db="EMBL/GenBank/DDBJ databases">
        <title>Aphidius gifuensis genome sequencing and assembly.</title>
        <authorList>
            <person name="Du Z."/>
        </authorList>
    </citation>
    <scope>NUCLEOTIDE SEQUENCE [LARGE SCALE GENOMIC DNA]</scope>
    <source>
        <strain evidence="1">YNYX2018</strain>
        <tissue evidence="1">Adults</tissue>
    </source>
</reference>
<dbReference type="AlphaFoldDB" id="A0A835CN72"/>
<dbReference type="Proteomes" id="UP000639338">
    <property type="component" value="Unassembled WGS sequence"/>
</dbReference>
<evidence type="ECO:0000313" key="2">
    <source>
        <dbReference type="Proteomes" id="UP000639338"/>
    </source>
</evidence>
<name>A0A835CN72_APHGI</name>
<proteinExistence type="predicted"/>
<dbReference type="OrthoDB" id="64767at2759"/>
<comment type="caution">
    <text evidence="1">The sequence shown here is derived from an EMBL/GenBank/DDBJ whole genome shotgun (WGS) entry which is preliminary data.</text>
</comment>